<feature type="region of interest" description="Disordered" evidence="3">
    <location>
        <begin position="154"/>
        <end position="237"/>
    </location>
</feature>
<feature type="compositionally biased region" description="Basic and acidic residues" evidence="3">
    <location>
        <begin position="225"/>
        <end position="237"/>
    </location>
</feature>
<protein>
    <submittedName>
        <fullName evidence="5">Protein phosphatase 1 regulatory subunit 1A-like isoform X1</fullName>
    </submittedName>
</protein>
<dbReference type="Pfam" id="PF05395">
    <property type="entry name" value="DARPP-32"/>
    <property type="match status" value="1"/>
</dbReference>
<name>A0AAJ7TPJ0_PETMA</name>
<dbReference type="GO" id="GO:0005737">
    <property type="term" value="C:cytoplasm"/>
    <property type="evidence" value="ECO:0007669"/>
    <property type="project" value="TreeGrafter"/>
</dbReference>
<evidence type="ECO:0000313" key="4">
    <source>
        <dbReference type="Proteomes" id="UP001318040"/>
    </source>
</evidence>
<dbReference type="PANTHER" id="PTHR15417">
    <property type="entry name" value="PROTEIN PHOSPHATASE INHIBITOR AND DOPAMINE- AND CAMP-REGULATED NEURONAL PHOSPHOPROTEIN"/>
    <property type="match status" value="1"/>
</dbReference>
<organism evidence="4 5">
    <name type="scientific">Petromyzon marinus</name>
    <name type="common">Sea lamprey</name>
    <dbReference type="NCBI Taxonomy" id="7757"/>
    <lineage>
        <taxon>Eukaryota</taxon>
        <taxon>Metazoa</taxon>
        <taxon>Chordata</taxon>
        <taxon>Craniata</taxon>
        <taxon>Vertebrata</taxon>
        <taxon>Cyclostomata</taxon>
        <taxon>Hyperoartia</taxon>
        <taxon>Petromyzontiformes</taxon>
        <taxon>Petromyzontidae</taxon>
        <taxon>Petromyzon</taxon>
    </lineage>
</organism>
<comment type="similarity">
    <text evidence="1">Belongs to the protein phosphatase inhibitor 1 family.</text>
</comment>
<dbReference type="InterPro" id="IPR008466">
    <property type="entry name" value="PPP1R1A/B/C"/>
</dbReference>
<feature type="compositionally biased region" description="Polar residues" evidence="3">
    <location>
        <begin position="162"/>
        <end position="179"/>
    </location>
</feature>
<dbReference type="GO" id="GO:0004864">
    <property type="term" value="F:protein phosphatase inhibitor activity"/>
    <property type="evidence" value="ECO:0007669"/>
    <property type="project" value="UniProtKB-KW"/>
</dbReference>
<evidence type="ECO:0000256" key="2">
    <source>
        <dbReference type="ARBA" id="ARBA00023272"/>
    </source>
</evidence>
<evidence type="ECO:0000313" key="5">
    <source>
        <dbReference type="RefSeq" id="XP_032821680.1"/>
    </source>
</evidence>
<gene>
    <name evidence="5" type="primary">LOC116948749</name>
</gene>
<keyword evidence="2" id="KW-0650">Protein phosphatase inhibitor</keyword>
<dbReference type="RefSeq" id="XP_032821680.1">
    <property type="nucleotide sequence ID" value="XM_032965789.1"/>
</dbReference>
<evidence type="ECO:0000256" key="1">
    <source>
        <dbReference type="ARBA" id="ARBA00007775"/>
    </source>
</evidence>
<dbReference type="GO" id="GO:0035556">
    <property type="term" value="P:intracellular signal transduction"/>
    <property type="evidence" value="ECO:0007669"/>
    <property type="project" value="TreeGrafter"/>
</dbReference>
<sequence length="237" mass="25573">MRCSVTTGGHRHRHLCKGAAYENDSNSCSCCLNQPVPSAKRVARAMTDPSATMDGKSIDADGVENDPKSPKKIQFEMPSFQTYLDPASSEQIRRRRPTPASLILLSDQSSPEEEQTSCVTGINYLAQTSQPRPLSVFNPPTRKELQELVRFSMARDGRESEISSPEDTSTSPTNGSLPSGNGGDTDHHGRDEAGKKTSSGETQEAVCAGSETAPEENAHGGKPLQDCRMDNSSSERS</sequence>
<feature type="compositionally biased region" description="Basic and acidic residues" evidence="3">
    <location>
        <begin position="184"/>
        <end position="195"/>
    </location>
</feature>
<keyword evidence="4" id="KW-1185">Reference proteome</keyword>
<proteinExistence type="inferred from homology"/>
<evidence type="ECO:0000256" key="3">
    <source>
        <dbReference type="SAM" id="MobiDB-lite"/>
    </source>
</evidence>
<dbReference type="KEGG" id="pmrn:116948749"/>
<dbReference type="AlphaFoldDB" id="A0AAJ7TPJ0"/>
<accession>A0AAJ7TPJ0</accession>
<reference evidence="5" key="1">
    <citation type="submission" date="2025-08" db="UniProtKB">
        <authorList>
            <consortium name="RefSeq"/>
        </authorList>
    </citation>
    <scope>IDENTIFICATION</scope>
    <source>
        <tissue evidence="5">Sperm</tissue>
    </source>
</reference>
<dbReference type="Proteomes" id="UP001318040">
    <property type="component" value="Chromosome 34"/>
</dbReference>